<keyword evidence="2" id="KW-0227">DNA damage</keyword>
<feature type="domain" description="BRCA2 OB1" evidence="4">
    <location>
        <begin position="901"/>
        <end position="1021"/>
    </location>
</feature>
<dbReference type="Pfam" id="PF09103">
    <property type="entry name" value="BRCA-2_OB1"/>
    <property type="match status" value="1"/>
</dbReference>
<accession>A0A0S4TM93</accession>
<dbReference type="Proteomes" id="UP000199752">
    <property type="component" value="Chromosome 8"/>
</dbReference>
<evidence type="ECO:0000256" key="3">
    <source>
        <dbReference type="ARBA" id="ARBA00023204"/>
    </source>
</evidence>
<evidence type="ECO:0000256" key="1">
    <source>
        <dbReference type="ARBA" id="ARBA00022737"/>
    </source>
</evidence>
<dbReference type="PROSITE" id="PS50138">
    <property type="entry name" value="BRCA2_REPEAT"/>
    <property type="match status" value="6"/>
</dbReference>
<dbReference type="GO" id="GO:0006355">
    <property type="term" value="P:regulation of DNA-templated transcription"/>
    <property type="evidence" value="ECO:0007669"/>
    <property type="project" value="TreeGrafter"/>
</dbReference>
<name>A0A0S4TM93_CRYHO</name>
<reference evidence="5" key="1">
    <citation type="submission" date="2015-08" db="EMBL/GenBank/DDBJ databases">
        <authorList>
            <person name="Babu N.S."/>
            <person name="Beckwith C.J."/>
            <person name="Beseler K.G."/>
            <person name="Brison A."/>
            <person name="Carone J.V."/>
            <person name="Caskin T.P."/>
            <person name="Diamond M."/>
            <person name="Durham M.E."/>
            <person name="Foxe J.M."/>
            <person name="Go M."/>
            <person name="Henderson B.A."/>
            <person name="Jones I.B."/>
            <person name="McGettigan J.A."/>
            <person name="Micheletti S.J."/>
            <person name="Nasrallah M.E."/>
            <person name="Ortiz D."/>
            <person name="Piller C.R."/>
            <person name="Privatt S.R."/>
            <person name="Schneider S.L."/>
            <person name="Sharp S."/>
            <person name="Smith T.C."/>
            <person name="Stanton J.D."/>
            <person name="Ullery H.E."/>
            <person name="Wilson R.J."/>
            <person name="Serrano M.G."/>
            <person name="Buck G."/>
            <person name="Lee V."/>
            <person name="Wang Y."/>
            <person name="Carvalho R."/>
            <person name="Voegtly L."/>
            <person name="Shi R."/>
            <person name="Duckworth R."/>
            <person name="Johnson A."/>
            <person name="Loviza R."/>
            <person name="Walstead R."/>
            <person name="Shah Z."/>
            <person name="Kiflezghi M."/>
            <person name="Wade K."/>
            <person name="Ball S.L."/>
            <person name="Bradley K.W."/>
            <person name="Asai D.J."/>
            <person name="Bowman C.A."/>
            <person name="Russell D.A."/>
            <person name="Pope W.H."/>
            <person name="Jacobs-Sera D."/>
            <person name="Hendrix R.W."/>
            <person name="Hatfull G.F."/>
        </authorList>
    </citation>
    <scope>NUCLEOTIDE SEQUENCE [LARGE SCALE GENOMIC DNA]</scope>
</reference>
<dbReference type="OrthoDB" id="21095at2759"/>
<gene>
    <name evidence="5" type="ORF">CHUDEA8_5190</name>
</gene>
<proteinExistence type="predicted"/>
<dbReference type="VEuPathDB" id="CryptoDB:GY17_00000972"/>
<dbReference type="InterPro" id="IPR002093">
    <property type="entry name" value="BRCA2_repeat"/>
</dbReference>
<dbReference type="VEuPathDB" id="CryptoDB:ChTU502y2012_400fg0115"/>
<keyword evidence="3" id="KW-0234">DNA repair</keyword>
<evidence type="ECO:0000256" key="2">
    <source>
        <dbReference type="ARBA" id="ARBA00022763"/>
    </source>
</evidence>
<dbReference type="VEuPathDB" id="CryptoDB:Chro.80593"/>
<dbReference type="InterPro" id="IPR015525">
    <property type="entry name" value="BRCA2"/>
</dbReference>
<dbReference type="EMBL" id="LN877954">
    <property type="protein sequence ID" value="CUV08072.1"/>
    <property type="molecule type" value="Genomic_DNA"/>
</dbReference>
<dbReference type="SUPFAM" id="SSF50249">
    <property type="entry name" value="Nucleic acid-binding proteins"/>
    <property type="match status" value="1"/>
</dbReference>
<evidence type="ECO:0000259" key="4">
    <source>
        <dbReference type="Pfam" id="PF09103"/>
    </source>
</evidence>
<dbReference type="GO" id="GO:0000724">
    <property type="term" value="P:double-strand break repair via homologous recombination"/>
    <property type="evidence" value="ECO:0007669"/>
    <property type="project" value="InterPro"/>
</dbReference>
<keyword evidence="1" id="KW-0677">Repeat</keyword>
<dbReference type="PANTHER" id="PTHR11289:SF0">
    <property type="entry name" value="BREAST CANCER TYPE 2 SUSCEPTIBILITY PROTEIN"/>
    <property type="match status" value="1"/>
</dbReference>
<evidence type="ECO:0000313" key="5">
    <source>
        <dbReference type="EMBL" id="CUV08072.1"/>
    </source>
</evidence>
<dbReference type="PANTHER" id="PTHR11289">
    <property type="entry name" value="BREAST CANCER TYPE 2 SUSCEPTIBILITY PROTEIN BRCA2"/>
    <property type="match status" value="1"/>
</dbReference>
<protein>
    <recommendedName>
        <fullName evidence="4">BRCA2 OB1 domain-containing protein</fullName>
    </recommendedName>
</protein>
<organism evidence="5">
    <name type="scientific">Cryptosporidium hominis</name>
    <dbReference type="NCBI Taxonomy" id="237895"/>
    <lineage>
        <taxon>Eukaryota</taxon>
        <taxon>Sar</taxon>
        <taxon>Alveolata</taxon>
        <taxon>Apicomplexa</taxon>
        <taxon>Conoidasida</taxon>
        <taxon>Coccidia</taxon>
        <taxon>Eucoccidiorida</taxon>
        <taxon>Eimeriorina</taxon>
        <taxon>Cryptosporidiidae</taxon>
        <taxon>Cryptosporidium</taxon>
    </lineage>
</organism>
<dbReference type="InterPro" id="IPR015187">
    <property type="entry name" value="BRCA2_OB_1"/>
</dbReference>
<dbReference type="Pfam" id="PF00634">
    <property type="entry name" value="BRCA2"/>
    <property type="match status" value="8"/>
</dbReference>
<dbReference type="VEuPathDB" id="CryptoDB:CHUDEA8_5190"/>
<dbReference type="InterPro" id="IPR012340">
    <property type="entry name" value="NA-bd_OB-fold"/>
</dbReference>
<sequence>MSKDENELGQCLLDELFQENIGSNTDGVNQEILLNEDDEIKKFFESDLLNSSKVLENCEAGSKNHNLFSNTISKPTLDEILIGNKKTDLGTEVHATSKMFESKIKNKSTNKILNKIEQTNEEFLQNIMSFVGSSSFKSNNKADLKTRVSDKSDKIMNDDTNFLQREIRGPEKSRNISEIYYKNKDQVLFNGDELENFMESDTDIIINRGISVNSNSFNNNFGFNKEMGEKQFNEFDVQNSISFKIEGMVSKNECKEKDNFMDSSNCLEKENYFIEDKNLPFSNNFCTEDIIGNKSDIIELVDHFQQEKESQFESENNFCLSHSSGIAENTSINLERFTATENLKNNIVGRSATGTNIPISFSTGSGKKLSIDEENLNRGKQIVGGSPLKGSPIRGNLPISFSTGNGKKVSITEETLNRAKQIVGGSPLGGSPIGNNLPISFSTGSGKKVSITEESLSRAKEIVGSSLGGSPIGGNLPISFSTGNGKKVSIDEESLNRAKKLVGGSLLGGSPIGSSMPISFSTGSGKKVSITEETLNRAKQIVGGSPLGGSPIGGNFPISFSTGNGKKVSIDEESLSRAKQIVGGSPSGGSPIGDNMPILFSTASGKKVSIDEESLNRAKKLVGGSPSGGSPIGDNMSISFSTGSGKKVSIDEESLNKAKKLVGGFESEIENSGITSGKETIKQSLKDDAKLGIGCNVLGKTKSNVYPNLLQRNNYENTLNKKNRKLTREELVIPKFFKSYDSIQYSLACLNSRKVIPPTLILIDHSLETLKKYTFLLKNTKETDDSKGKYIEVDFRMICDEIENFFIQFPIFPSNMSQYRQRWLEVQYMLILYEECLNWSRKIKTAIKVFIKEFNGFNSIDKTRELLFSNLAQIKYPSIQRILRRICKRAIIEFFDAKRSSLIKICEGDFTVSAPLNLRILSYTDKVGLDEFNDSNTNRIMLCTDGWYIVKILTNITLIKSLIQNMPRNIFVCGGNWLNSNIEHGHPLEIEASTQDFPLMIYGVNLVRPIRKLSGFKLGFHLKPLLFRISKLVNSSEISVISREPNDNEKSHSSMDKGGGLSFLVQVVVIHVFPICYKEMIETLQDDNRRIFITRDQNEMDISINNEIYEMYEKSLQQPESDSQDSPVENTKRRKISLESKLLVLDYWKFMNLKERNQQKIEMFELINNCSILTLPSGMDIDEITSIKPGTVIRLSWMKVIKNNTIRSLGCSFSKLVPSPKTSLTAKKRVNDDIVLTRVIEFVRRPVLTYENDPENIINCKGGWPMRILGLILQVYQIEERKRGFEHCFEFKVLLLTSMGSKVFVRVHSMGSHNSDLRMCERVNNKLKRAFINSGELDYRDFIILIENTEFYSFERSTNLYYFNAKVPYSIFTTPYALGEKHFSSNSTRRMLSKVIMDLSFHTKCNIPKLFDDHILDENSPQLPICTNCENKLSECKCITEELIML</sequence>